<protein>
    <submittedName>
        <fullName evidence="1">Uncharacterized protein</fullName>
    </submittedName>
</protein>
<organism evidence="1 2">
    <name type="scientific">Candidatus Amesbacteria bacterium GW2011_GWA2_42_12</name>
    <dbReference type="NCBI Taxonomy" id="1618356"/>
    <lineage>
        <taxon>Bacteria</taxon>
        <taxon>Candidatus Amesiibacteriota</taxon>
    </lineage>
</organism>
<comment type="caution">
    <text evidence="1">The sequence shown here is derived from an EMBL/GenBank/DDBJ whole genome shotgun (WGS) entry which is preliminary data.</text>
</comment>
<accession>A0A0G0Y5Z6</accession>
<proteinExistence type="predicted"/>
<evidence type="ECO:0000313" key="2">
    <source>
        <dbReference type="Proteomes" id="UP000034160"/>
    </source>
</evidence>
<dbReference type="EMBL" id="LCCN01000009">
    <property type="protein sequence ID" value="KKS32164.1"/>
    <property type="molecule type" value="Genomic_DNA"/>
</dbReference>
<evidence type="ECO:0000313" key="1">
    <source>
        <dbReference type="EMBL" id="KKS32164.1"/>
    </source>
</evidence>
<dbReference type="AlphaFoldDB" id="A0A0G0Y5Z6"/>
<name>A0A0G0Y5Z6_9BACT</name>
<gene>
    <name evidence="1" type="ORF">UU93_C0009G0002</name>
</gene>
<dbReference type="Proteomes" id="UP000034160">
    <property type="component" value="Unassembled WGS sequence"/>
</dbReference>
<reference evidence="1 2" key="1">
    <citation type="journal article" date="2015" name="Nature">
        <title>rRNA introns, odd ribosomes, and small enigmatic genomes across a large radiation of phyla.</title>
        <authorList>
            <person name="Brown C.T."/>
            <person name="Hug L.A."/>
            <person name="Thomas B.C."/>
            <person name="Sharon I."/>
            <person name="Castelle C.J."/>
            <person name="Singh A."/>
            <person name="Wilkins M.J."/>
            <person name="Williams K.H."/>
            <person name="Banfield J.F."/>
        </authorList>
    </citation>
    <scope>NUCLEOTIDE SEQUENCE [LARGE SCALE GENOMIC DNA]</scope>
</reference>
<sequence length="33" mass="3646">MTDGANRTDGALNKVLAFGNKFDIFVFVIKLET</sequence>